<evidence type="ECO:0000256" key="1">
    <source>
        <dbReference type="ARBA" id="ARBA00001974"/>
    </source>
</evidence>
<dbReference type="InterPro" id="IPR001834">
    <property type="entry name" value="CBR-like"/>
</dbReference>
<dbReference type="EMBL" id="JAPWTK010000942">
    <property type="protein sequence ID" value="KAJ8935054.1"/>
    <property type="molecule type" value="Genomic_DNA"/>
</dbReference>
<dbReference type="InterPro" id="IPR001433">
    <property type="entry name" value="OxRdtase_FAD/NAD-bd"/>
</dbReference>
<dbReference type="PANTHER" id="PTHR19370:SF185">
    <property type="entry name" value="NADH-CYTOCHROME B5 REDUCTASE"/>
    <property type="match status" value="1"/>
</dbReference>
<comment type="caution">
    <text evidence="9">The sequence shown here is derived from an EMBL/GenBank/DDBJ whole genome shotgun (WGS) entry which is preliminary data.</text>
</comment>
<keyword evidence="10" id="KW-1185">Reference proteome</keyword>
<keyword evidence="6" id="KW-0812">Transmembrane</keyword>
<feature type="transmembrane region" description="Helical" evidence="6">
    <location>
        <begin position="6"/>
        <end position="22"/>
    </location>
</feature>
<feature type="domain" description="Flavoprotein pyridine nucleotide cytochrome reductase-like FAD-binding" evidence="8">
    <location>
        <begin position="48"/>
        <end position="77"/>
    </location>
</feature>
<feature type="binding site" evidence="5">
    <location>
        <position position="90"/>
    </location>
    <ligand>
        <name>FAD</name>
        <dbReference type="ChEBI" id="CHEBI:57692"/>
    </ligand>
</feature>
<dbReference type="InterPro" id="IPR039261">
    <property type="entry name" value="FNR_nucleotide-bd"/>
</dbReference>
<dbReference type="SUPFAM" id="SSF52343">
    <property type="entry name" value="Ferredoxin reductase-like, C-terminal NADP-linked domain"/>
    <property type="match status" value="1"/>
</dbReference>
<evidence type="ECO:0000256" key="6">
    <source>
        <dbReference type="SAM" id="Phobius"/>
    </source>
</evidence>
<dbReference type="GO" id="GO:0016491">
    <property type="term" value="F:oxidoreductase activity"/>
    <property type="evidence" value="ECO:0007669"/>
    <property type="project" value="UniProtKB-KW"/>
</dbReference>
<dbReference type="InterPro" id="IPR008333">
    <property type="entry name" value="Cbr1-like_FAD-bd_dom"/>
</dbReference>
<accession>A0AAV8X7W3</accession>
<organism evidence="9 10">
    <name type="scientific">Aromia moschata</name>
    <dbReference type="NCBI Taxonomy" id="1265417"/>
    <lineage>
        <taxon>Eukaryota</taxon>
        <taxon>Metazoa</taxon>
        <taxon>Ecdysozoa</taxon>
        <taxon>Arthropoda</taxon>
        <taxon>Hexapoda</taxon>
        <taxon>Insecta</taxon>
        <taxon>Pterygota</taxon>
        <taxon>Neoptera</taxon>
        <taxon>Endopterygota</taxon>
        <taxon>Coleoptera</taxon>
        <taxon>Polyphaga</taxon>
        <taxon>Cucujiformia</taxon>
        <taxon>Chrysomeloidea</taxon>
        <taxon>Cerambycidae</taxon>
        <taxon>Cerambycinae</taxon>
        <taxon>Callichromatini</taxon>
        <taxon>Aromia</taxon>
    </lineage>
</organism>
<dbReference type="Pfam" id="PF00970">
    <property type="entry name" value="FAD_binding_6"/>
    <property type="match status" value="2"/>
</dbReference>
<evidence type="ECO:0000259" key="7">
    <source>
        <dbReference type="Pfam" id="PF00175"/>
    </source>
</evidence>
<dbReference type="Gene3D" id="2.40.30.10">
    <property type="entry name" value="Translation factors"/>
    <property type="match status" value="2"/>
</dbReference>
<evidence type="ECO:0000256" key="3">
    <source>
        <dbReference type="ARBA" id="ARBA00022827"/>
    </source>
</evidence>
<evidence type="ECO:0000256" key="4">
    <source>
        <dbReference type="ARBA" id="ARBA00023002"/>
    </source>
</evidence>
<name>A0AAV8X7W3_9CUCU</name>
<dbReference type="SUPFAM" id="SSF63380">
    <property type="entry name" value="Riboflavin synthase domain-like"/>
    <property type="match status" value="1"/>
</dbReference>
<evidence type="ECO:0000313" key="9">
    <source>
        <dbReference type="EMBL" id="KAJ8935054.1"/>
    </source>
</evidence>
<gene>
    <name evidence="9" type="ORF">NQ318_002683</name>
</gene>
<protein>
    <recommendedName>
        <fullName evidence="11">Cytochrome-b5 reductase</fullName>
    </recommendedName>
</protein>
<dbReference type="Pfam" id="PF00175">
    <property type="entry name" value="NAD_binding_1"/>
    <property type="match status" value="1"/>
</dbReference>
<dbReference type="Gene3D" id="3.40.50.80">
    <property type="entry name" value="Nucleotide-binding domain of ferredoxin-NADP reductase (FNR) module"/>
    <property type="match status" value="1"/>
</dbReference>
<reference evidence="9" key="1">
    <citation type="journal article" date="2023" name="Insect Mol. Biol.">
        <title>Genome sequencing provides insights into the evolution of gene families encoding plant cell wall-degrading enzymes in longhorned beetles.</title>
        <authorList>
            <person name="Shin N.R."/>
            <person name="Okamura Y."/>
            <person name="Kirsch R."/>
            <person name="Pauchet Y."/>
        </authorList>
    </citation>
    <scope>NUCLEOTIDE SEQUENCE</scope>
    <source>
        <strain evidence="9">AMC_N1</strain>
    </source>
</reference>
<dbReference type="InterPro" id="IPR017938">
    <property type="entry name" value="Riboflavin_synthase-like_b-brl"/>
</dbReference>
<feature type="binding site" evidence="5">
    <location>
        <position position="83"/>
    </location>
    <ligand>
        <name>FAD</name>
        <dbReference type="ChEBI" id="CHEBI:57692"/>
    </ligand>
</feature>
<keyword evidence="6" id="KW-1133">Transmembrane helix</keyword>
<feature type="domain" description="Flavoprotein pyridine nucleotide cytochrome reductase-like FAD-binding" evidence="8">
    <location>
        <begin position="85"/>
        <end position="115"/>
    </location>
</feature>
<dbReference type="Proteomes" id="UP001162162">
    <property type="component" value="Unassembled WGS sequence"/>
</dbReference>
<feature type="binding site" evidence="5">
    <location>
        <position position="91"/>
    </location>
    <ligand>
        <name>FAD</name>
        <dbReference type="ChEBI" id="CHEBI:57692"/>
    </ligand>
</feature>
<dbReference type="GO" id="GO:0005739">
    <property type="term" value="C:mitochondrion"/>
    <property type="evidence" value="ECO:0007669"/>
    <property type="project" value="TreeGrafter"/>
</dbReference>
<dbReference type="AlphaFoldDB" id="A0AAV8X7W3"/>
<keyword evidence="3 5" id="KW-0274">FAD</keyword>
<feature type="non-terminal residue" evidence="9">
    <location>
        <position position="1"/>
    </location>
</feature>
<evidence type="ECO:0000313" key="10">
    <source>
        <dbReference type="Proteomes" id="UP001162162"/>
    </source>
</evidence>
<feature type="binding site" evidence="5">
    <location>
        <position position="129"/>
    </location>
    <ligand>
        <name>FAD</name>
        <dbReference type="ChEBI" id="CHEBI:57692"/>
    </ligand>
</feature>
<proteinExistence type="predicted"/>
<dbReference type="PANTHER" id="PTHR19370">
    <property type="entry name" value="NADH-CYTOCHROME B5 REDUCTASE"/>
    <property type="match status" value="1"/>
</dbReference>
<keyword evidence="2 5" id="KW-0285">Flavoprotein</keyword>
<dbReference type="CDD" id="cd06183">
    <property type="entry name" value="cyt_b5_reduct_like"/>
    <property type="match status" value="1"/>
</dbReference>
<keyword evidence="4" id="KW-0560">Oxidoreductase</keyword>
<feature type="binding site" evidence="5">
    <location>
        <position position="84"/>
    </location>
    <ligand>
        <name>FAD</name>
        <dbReference type="ChEBI" id="CHEBI:57692"/>
    </ligand>
</feature>
<evidence type="ECO:0000256" key="5">
    <source>
        <dbReference type="PIRSR" id="PIRSR601834-1"/>
    </source>
</evidence>
<keyword evidence="6" id="KW-0472">Membrane</keyword>
<evidence type="ECO:0000256" key="2">
    <source>
        <dbReference type="ARBA" id="ARBA00022630"/>
    </source>
</evidence>
<dbReference type="GO" id="GO:0071949">
    <property type="term" value="F:FAD binding"/>
    <property type="evidence" value="ECO:0007669"/>
    <property type="project" value="TreeGrafter"/>
</dbReference>
<sequence length="199" mass="22475">VLPIAIGIGVILTSIVIYKIYFSKQESTASKGKPKKVLLKDPQVKYQLPLIKKEIVSHDTRNFRFALPEKDMVLGLFLKNVHPKFPDGGKMTQHLESLKIGDTIDVRGPSGRLQYPVMVGLIAGGVGITPILQLIRHITKDPTDTTKMALLFANQTEEDILLEEKNWRRLPRCFPSSLNFGTPWIDLVRVSMDYFTFLV</sequence>
<comment type="cofactor">
    <cofactor evidence="1 5">
        <name>FAD</name>
        <dbReference type="ChEBI" id="CHEBI:57692"/>
    </cofactor>
</comment>
<evidence type="ECO:0008006" key="11">
    <source>
        <dbReference type="Google" id="ProtNLM"/>
    </source>
</evidence>
<evidence type="ECO:0000259" key="8">
    <source>
        <dbReference type="Pfam" id="PF00970"/>
    </source>
</evidence>
<feature type="domain" description="Oxidoreductase FAD/NAD(P)-binding" evidence="7">
    <location>
        <begin position="121"/>
        <end position="165"/>
    </location>
</feature>